<dbReference type="SMART" id="SM00450">
    <property type="entry name" value="RHOD"/>
    <property type="match status" value="1"/>
</dbReference>
<proteinExistence type="predicted"/>
<keyword evidence="3" id="KW-1185">Reference proteome</keyword>
<dbReference type="Pfam" id="PF00581">
    <property type="entry name" value="Rhodanese"/>
    <property type="match status" value="1"/>
</dbReference>
<dbReference type="SUPFAM" id="SSF52821">
    <property type="entry name" value="Rhodanese/Cell cycle control phosphatase"/>
    <property type="match status" value="1"/>
</dbReference>
<dbReference type="InterPro" id="IPR050229">
    <property type="entry name" value="GlpE_sulfurtransferase"/>
</dbReference>
<dbReference type="PANTHER" id="PTHR43031:SF1">
    <property type="entry name" value="PYRIDINE NUCLEOTIDE-DISULPHIDE OXIDOREDUCTASE"/>
    <property type="match status" value="1"/>
</dbReference>
<sequence>MPSVEDAIERAKNKLPNVTPIPPSLHAQATAHELKSRLEWGEPALTILDARDRSAYDECHIKGSMLASLEEFEAGNKFNMSSERDIYIYGATDAETATAANILRQAGFSQVAELKGGLADWTSIGGATEGLATQGHSPAASERNVVSRLQEFSQQKAHEKSLQK</sequence>
<dbReference type="Proteomes" id="UP000238762">
    <property type="component" value="Unassembled WGS sequence"/>
</dbReference>
<dbReference type="AlphaFoldDB" id="A0A2T1BYJ4"/>
<evidence type="ECO:0000259" key="1">
    <source>
        <dbReference type="PROSITE" id="PS50206"/>
    </source>
</evidence>
<accession>A0A2T1BYJ4</accession>
<evidence type="ECO:0000313" key="2">
    <source>
        <dbReference type="EMBL" id="PSB01100.1"/>
    </source>
</evidence>
<organism evidence="2 3">
    <name type="scientific">Merismopedia glauca CCAP 1448/3</name>
    <dbReference type="NCBI Taxonomy" id="1296344"/>
    <lineage>
        <taxon>Bacteria</taxon>
        <taxon>Bacillati</taxon>
        <taxon>Cyanobacteriota</taxon>
        <taxon>Cyanophyceae</taxon>
        <taxon>Synechococcales</taxon>
        <taxon>Merismopediaceae</taxon>
        <taxon>Merismopedia</taxon>
    </lineage>
</organism>
<reference evidence="2 3" key="2">
    <citation type="submission" date="2018-03" db="EMBL/GenBank/DDBJ databases">
        <title>The ancient ancestry and fast evolution of plastids.</title>
        <authorList>
            <person name="Moore K.R."/>
            <person name="Magnabosco C."/>
            <person name="Momper L."/>
            <person name="Gold D.A."/>
            <person name="Bosak T."/>
            <person name="Fournier G.P."/>
        </authorList>
    </citation>
    <scope>NUCLEOTIDE SEQUENCE [LARGE SCALE GENOMIC DNA]</scope>
    <source>
        <strain evidence="2 3">CCAP 1448/3</strain>
    </source>
</reference>
<dbReference type="PROSITE" id="PS50206">
    <property type="entry name" value="RHODANESE_3"/>
    <property type="match status" value="1"/>
</dbReference>
<dbReference type="InterPro" id="IPR036873">
    <property type="entry name" value="Rhodanese-like_dom_sf"/>
</dbReference>
<dbReference type="CDD" id="cd00158">
    <property type="entry name" value="RHOD"/>
    <property type="match status" value="1"/>
</dbReference>
<feature type="domain" description="Rhodanese" evidence="1">
    <location>
        <begin position="41"/>
        <end position="130"/>
    </location>
</feature>
<dbReference type="Gene3D" id="3.40.250.10">
    <property type="entry name" value="Rhodanese-like domain"/>
    <property type="match status" value="1"/>
</dbReference>
<gene>
    <name evidence="2" type="ORF">C7B64_20105</name>
</gene>
<comment type="caution">
    <text evidence="2">The sequence shown here is derived from an EMBL/GenBank/DDBJ whole genome shotgun (WGS) entry which is preliminary data.</text>
</comment>
<name>A0A2T1BYJ4_9CYAN</name>
<dbReference type="PANTHER" id="PTHR43031">
    <property type="entry name" value="FAD-DEPENDENT OXIDOREDUCTASE"/>
    <property type="match status" value="1"/>
</dbReference>
<evidence type="ECO:0000313" key="3">
    <source>
        <dbReference type="Proteomes" id="UP000238762"/>
    </source>
</evidence>
<dbReference type="InterPro" id="IPR001763">
    <property type="entry name" value="Rhodanese-like_dom"/>
</dbReference>
<dbReference type="OrthoDB" id="513390at2"/>
<protein>
    <submittedName>
        <fullName evidence="2">Rhodanese-like domain-containing protein</fullName>
    </submittedName>
</protein>
<reference evidence="2 3" key="1">
    <citation type="submission" date="2018-02" db="EMBL/GenBank/DDBJ databases">
        <authorList>
            <person name="Cohen D.B."/>
            <person name="Kent A.D."/>
        </authorList>
    </citation>
    <scope>NUCLEOTIDE SEQUENCE [LARGE SCALE GENOMIC DNA]</scope>
    <source>
        <strain evidence="2 3">CCAP 1448/3</strain>
    </source>
</reference>
<dbReference type="EMBL" id="PVWJ01000131">
    <property type="protein sequence ID" value="PSB01100.1"/>
    <property type="molecule type" value="Genomic_DNA"/>
</dbReference>